<dbReference type="RefSeq" id="WP_268766489.1">
    <property type="nucleotide sequence ID" value="NZ_CP066701.1"/>
</dbReference>
<keyword evidence="1" id="KW-0812">Transmembrane</keyword>
<accession>A0A150KKG8</accession>
<organism evidence="2 3">
    <name type="scientific">Heyndrickxia sporothermodurans</name>
    <dbReference type="NCBI Taxonomy" id="46224"/>
    <lineage>
        <taxon>Bacteria</taxon>
        <taxon>Bacillati</taxon>
        <taxon>Bacillota</taxon>
        <taxon>Bacilli</taxon>
        <taxon>Bacillales</taxon>
        <taxon>Bacillaceae</taxon>
        <taxon>Heyndrickxia</taxon>
    </lineage>
</organism>
<keyword evidence="1" id="KW-0472">Membrane</keyword>
<reference evidence="2 3" key="1">
    <citation type="submission" date="2016-01" db="EMBL/GenBank/DDBJ databases">
        <title>Genome Sequences of Twelve Sporeforming Bacillus Species Isolated from Foods.</title>
        <authorList>
            <person name="Berendsen E.M."/>
            <person name="Wells-Bennik M.H."/>
            <person name="Krawcyk A.O."/>
            <person name="De Jong A."/>
            <person name="Holsappel S."/>
            <person name="Eijlander R.T."/>
            <person name="Kuipers O.P."/>
        </authorList>
    </citation>
    <scope>NUCLEOTIDE SEQUENCE [LARGE SCALE GENOMIC DNA]</scope>
    <source>
        <strain evidence="2 3">B4102</strain>
    </source>
</reference>
<evidence type="ECO:0000313" key="3">
    <source>
        <dbReference type="Proteomes" id="UP000075666"/>
    </source>
</evidence>
<feature type="transmembrane region" description="Helical" evidence="1">
    <location>
        <begin position="24"/>
        <end position="41"/>
    </location>
</feature>
<sequence length="44" mass="5143">MAPVFRFLSRDQALRKEVLPMTNFKALVLMISFVTLVVMIMKEK</sequence>
<keyword evidence="3" id="KW-1185">Reference proteome</keyword>
<keyword evidence="1" id="KW-1133">Transmembrane helix</keyword>
<comment type="caution">
    <text evidence="2">The sequence shown here is derived from an EMBL/GenBank/DDBJ whole genome shotgun (WGS) entry which is preliminary data.</text>
</comment>
<evidence type="ECO:0000313" key="2">
    <source>
        <dbReference type="EMBL" id="KYC89938.1"/>
    </source>
</evidence>
<name>A0A150KKG8_9BACI</name>
<dbReference type="PATRIC" id="fig|46224.3.peg.1089"/>
<protein>
    <submittedName>
        <fullName evidence="2">Uncharacterized protein</fullName>
    </submittedName>
</protein>
<dbReference type="EMBL" id="LQYN01000129">
    <property type="protein sequence ID" value="KYC89938.1"/>
    <property type="molecule type" value="Genomic_DNA"/>
</dbReference>
<evidence type="ECO:0000256" key="1">
    <source>
        <dbReference type="SAM" id="Phobius"/>
    </source>
</evidence>
<dbReference type="AlphaFoldDB" id="A0A150KKG8"/>
<proteinExistence type="predicted"/>
<dbReference type="Proteomes" id="UP000075666">
    <property type="component" value="Unassembled WGS sequence"/>
</dbReference>
<gene>
    <name evidence="2" type="ORF">B4102_3945</name>
</gene>